<accession>A0A399FZ37</accession>
<gene>
    <name evidence="1" type="ORF">NI17_008075</name>
</gene>
<dbReference type="RefSeq" id="WP_068690568.1">
    <property type="nucleotide sequence ID" value="NZ_CP063196.1"/>
</dbReference>
<sequence>MILTPRALVLWSLYTATVIGANLAVAYIGMLPVGFGLAAPAGVYLVGLALVLRDLLQDATSWRWSLAAIVVGAALSAAFSPELAIASAAAFLFSEIADLVVYTPLRKRGLVIAVAVSNAVGLFLDSVLFLWLAFGTLEFLAGQVLGKTWMTLVAIVVLLVIRRPRQAIAQ</sequence>
<proteinExistence type="predicted"/>
<evidence type="ECO:0000313" key="2">
    <source>
        <dbReference type="Proteomes" id="UP000265719"/>
    </source>
</evidence>
<keyword evidence="2" id="KW-1185">Reference proteome</keyword>
<dbReference type="OrthoDB" id="9155154at2"/>
<evidence type="ECO:0000313" key="1">
    <source>
        <dbReference type="EMBL" id="UOE21091.1"/>
    </source>
</evidence>
<dbReference type="EMBL" id="CP063196">
    <property type="protein sequence ID" value="UOE21091.1"/>
    <property type="molecule type" value="Genomic_DNA"/>
</dbReference>
<reference evidence="1" key="1">
    <citation type="submission" date="2020-10" db="EMBL/GenBank/DDBJ databases">
        <title>De novo genome project of the cellulose decomposer Thermobifida halotolerans type strain.</title>
        <authorList>
            <person name="Nagy I."/>
            <person name="Horvath B."/>
            <person name="Kukolya J."/>
            <person name="Nagy I."/>
            <person name="Orsini M."/>
        </authorList>
    </citation>
    <scope>NUCLEOTIDE SEQUENCE</scope>
    <source>
        <strain evidence="1">DSM 44931</strain>
    </source>
</reference>
<organism evidence="1 2">
    <name type="scientific">Thermobifida halotolerans</name>
    <dbReference type="NCBI Taxonomy" id="483545"/>
    <lineage>
        <taxon>Bacteria</taxon>
        <taxon>Bacillati</taxon>
        <taxon>Actinomycetota</taxon>
        <taxon>Actinomycetes</taxon>
        <taxon>Streptosporangiales</taxon>
        <taxon>Nocardiopsidaceae</taxon>
        <taxon>Thermobifida</taxon>
    </lineage>
</organism>
<dbReference type="AlphaFoldDB" id="A0A399FZ37"/>
<dbReference type="KEGG" id="thao:NI17_008075"/>
<dbReference type="Proteomes" id="UP000265719">
    <property type="component" value="Chromosome"/>
</dbReference>
<dbReference type="InterPro" id="IPR003744">
    <property type="entry name" value="YhhQ"/>
</dbReference>
<name>A0A399FZ37_9ACTN</name>
<dbReference type="Pfam" id="PF02592">
    <property type="entry name" value="Vut_1"/>
    <property type="match status" value="1"/>
</dbReference>
<protein>
    <submittedName>
        <fullName evidence="1">VUT family protein</fullName>
    </submittedName>
</protein>